<evidence type="ECO:0000313" key="3">
    <source>
        <dbReference type="Proteomes" id="UP000245942"/>
    </source>
</evidence>
<sequence>MSTLQSTSSPSMSYFSTPNQMGGDVATEAFFSPTPQGSLRSSGSSNPGFAHQQGQNFASTAQLTQDFSQMGTSSQSSPAIGSSNYASNLQQPLGDYNSGESRLFPVISRQQFQAQFATNDLPPQASGSTQVAQANVDDNWMLSDLTSLRSPGLKRFAGDHLEDPRPRSPGTSGSLRRPASFPILSSVGSNGAVPVPINDAVPQAQASSSTGPHRRTISNNANNNAMTTSRVNLRRLASGTGPVVGGSPQHHQQQQQQQQQQLRGGVKMGDRADMRHHRSNLSLSALSQYPGSHPPPSDAVEGSLVESPLTSSSLSSFNGGTAGGPQFTFSVPSNSGYASGSHLNGSGNNQGAHPSASAGLASERRGQDERERNLGGAAHFSTVSSLPIVGHLPNTQYSHPTPSARTSPITSLQAATPVSYQQQKMNTSPYSTANGGLGFDISSRPSRASSAMSTAMAMAAPMAMAPSRRLSSFELLSLHRRP</sequence>
<accession>A0A316U8Q4</accession>
<dbReference type="GeneID" id="37011266"/>
<feature type="region of interest" description="Disordered" evidence="1">
    <location>
        <begin position="340"/>
        <end position="372"/>
    </location>
</feature>
<feature type="compositionally biased region" description="Basic and acidic residues" evidence="1">
    <location>
        <begin position="362"/>
        <end position="372"/>
    </location>
</feature>
<reference evidence="2 3" key="1">
    <citation type="journal article" date="2018" name="Mol. Biol. Evol.">
        <title>Broad Genomic Sampling Reveals a Smut Pathogenic Ancestry of the Fungal Clade Ustilaginomycotina.</title>
        <authorList>
            <person name="Kijpornyongpan T."/>
            <person name="Mondo S.J."/>
            <person name="Barry K."/>
            <person name="Sandor L."/>
            <person name="Lee J."/>
            <person name="Lipzen A."/>
            <person name="Pangilinan J."/>
            <person name="LaButti K."/>
            <person name="Hainaut M."/>
            <person name="Henrissat B."/>
            <person name="Grigoriev I.V."/>
            <person name="Spatafora J.W."/>
            <person name="Aime M.C."/>
        </authorList>
    </citation>
    <scope>NUCLEOTIDE SEQUENCE [LARGE SCALE GENOMIC DNA]</scope>
    <source>
        <strain evidence="2 3">MCA 4718</strain>
    </source>
</reference>
<name>A0A316U8Q4_9BASI</name>
<dbReference type="RefSeq" id="XP_025348756.1">
    <property type="nucleotide sequence ID" value="XM_025489532.1"/>
</dbReference>
<organism evidence="2 3">
    <name type="scientific">Pseudomicrostroma glucosiphilum</name>
    <dbReference type="NCBI Taxonomy" id="1684307"/>
    <lineage>
        <taxon>Eukaryota</taxon>
        <taxon>Fungi</taxon>
        <taxon>Dikarya</taxon>
        <taxon>Basidiomycota</taxon>
        <taxon>Ustilaginomycotina</taxon>
        <taxon>Exobasidiomycetes</taxon>
        <taxon>Microstromatales</taxon>
        <taxon>Microstromatales incertae sedis</taxon>
        <taxon>Pseudomicrostroma</taxon>
    </lineage>
</organism>
<feature type="compositionally biased region" description="Polar residues" evidence="1">
    <location>
        <begin position="340"/>
        <end position="352"/>
    </location>
</feature>
<proteinExistence type="predicted"/>
<feature type="region of interest" description="Disordered" evidence="1">
    <location>
        <begin position="155"/>
        <end position="182"/>
    </location>
</feature>
<feature type="region of interest" description="Disordered" evidence="1">
    <location>
        <begin position="202"/>
        <end position="226"/>
    </location>
</feature>
<feature type="compositionally biased region" description="Low complexity" evidence="1">
    <location>
        <begin position="249"/>
        <end position="261"/>
    </location>
</feature>
<dbReference type="EMBL" id="KZ819325">
    <property type="protein sequence ID" value="PWN21596.1"/>
    <property type="molecule type" value="Genomic_DNA"/>
</dbReference>
<protein>
    <submittedName>
        <fullName evidence="2">Uncharacterized protein</fullName>
    </submittedName>
</protein>
<keyword evidence="3" id="KW-1185">Reference proteome</keyword>
<feature type="compositionally biased region" description="Basic and acidic residues" evidence="1">
    <location>
        <begin position="156"/>
        <end position="166"/>
    </location>
</feature>
<gene>
    <name evidence="2" type="ORF">BCV69DRAFT_175157</name>
</gene>
<evidence type="ECO:0000313" key="2">
    <source>
        <dbReference type="EMBL" id="PWN21596.1"/>
    </source>
</evidence>
<feature type="compositionally biased region" description="Low complexity" evidence="1">
    <location>
        <begin position="1"/>
        <end position="18"/>
    </location>
</feature>
<feature type="region of interest" description="Disordered" evidence="1">
    <location>
        <begin position="285"/>
        <end position="311"/>
    </location>
</feature>
<feature type="region of interest" description="Disordered" evidence="1">
    <location>
        <begin position="1"/>
        <end position="86"/>
    </location>
</feature>
<dbReference type="Proteomes" id="UP000245942">
    <property type="component" value="Unassembled WGS sequence"/>
</dbReference>
<dbReference type="AlphaFoldDB" id="A0A316U8Q4"/>
<feature type="compositionally biased region" description="Polar residues" evidence="1">
    <location>
        <begin position="33"/>
        <end position="86"/>
    </location>
</feature>
<evidence type="ECO:0000256" key="1">
    <source>
        <dbReference type="SAM" id="MobiDB-lite"/>
    </source>
</evidence>
<feature type="region of interest" description="Disordered" evidence="1">
    <location>
        <begin position="238"/>
        <end position="268"/>
    </location>
</feature>